<dbReference type="UniPathway" id="UPA00052">
    <property type="reaction ID" value="UER00507"/>
</dbReference>
<evidence type="ECO:0000256" key="9">
    <source>
        <dbReference type="ARBA" id="ARBA00022898"/>
    </source>
</evidence>
<dbReference type="Gene3D" id="3.40.50.1100">
    <property type="match status" value="2"/>
</dbReference>
<dbReference type="GO" id="GO:0030170">
    <property type="term" value="F:pyridoxal phosphate binding"/>
    <property type="evidence" value="ECO:0007669"/>
    <property type="project" value="InterPro"/>
</dbReference>
<keyword evidence="10 14" id="KW-0456">Lyase</keyword>
<evidence type="ECO:0000256" key="7">
    <source>
        <dbReference type="ARBA" id="ARBA00022248"/>
    </source>
</evidence>
<dbReference type="GO" id="GO:0004794">
    <property type="term" value="F:threonine deaminase activity"/>
    <property type="evidence" value="ECO:0007669"/>
    <property type="project" value="UniProtKB-EC"/>
</dbReference>
<keyword evidence="8" id="KW-0021">Allosteric enzyme</keyword>
<evidence type="ECO:0000256" key="3">
    <source>
        <dbReference type="ARBA" id="ARBA00004958"/>
    </source>
</evidence>
<evidence type="ECO:0000256" key="2">
    <source>
        <dbReference type="ARBA" id="ARBA00001933"/>
    </source>
</evidence>
<dbReference type="GO" id="GO:0003941">
    <property type="term" value="F:L-serine ammonia-lyase activity"/>
    <property type="evidence" value="ECO:0007669"/>
    <property type="project" value="TreeGrafter"/>
</dbReference>
<dbReference type="GO" id="GO:0009097">
    <property type="term" value="P:isoleucine biosynthetic process"/>
    <property type="evidence" value="ECO:0007669"/>
    <property type="project" value="TreeGrafter"/>
</dbReference>
<evidence type="ECO:0000256" key="11">
    <source>
        <dbReference type="ARBA" id="ARBA00025527"/>
    </source>
</evidence>
<dbReference type="CDD" id="cd01562">
    <property type="entry name" value="Thr-dehyd"/>
    <property type="match status" value="1"/>
</dbReference>
<accession>A0A848BEE1</accession>
<dbReference type="InterPro" id="IPR000634">
    <property type="entry name" value="Ser/Thr_deHydtase_PyrdxlP-BS"/>
</dbReference>
<evidence type="ECO:0000313" key="15">
    <source>
        <dbReference type="Proteomes" id="UP000543804"/>
    </source>
</evidence>
<dbReference type="CDD" id="cd04886">
    <property type="entry name" value="ACT_ThrD-II-like"/>
    <property type="match status" value="1"/>
</dbReference>
<dbReference type="GO" id="GO:0070689">
    <property type="term" value="P:L-threonine catabolic process to propionate"/>
    <property type="evidence" value="ECO:0007669"/>
    <property type="project" value="UniProtKB-UniPathway"/>
</dbReference>
<dbReference type="InterPro" id="IPR036052">
    <property type="entry name" value="TrpB-like_PALP_sf"/>
</dbReference>
<evidence type="ECO:0000256" key="5">
    <source>
        <dbReference type="ARBA" id="ARBA00011447"/>
    </source>
</evidence>
<reference evidence="14 15" key="1">
    <citation type="submission" date="2020-04" db="EMBL/GenBank/DDBJ databases">
        <authorList>
            <person name="Hitch T.C.A."/>
            <person name="Wylensek D."/>
            <person name="Clavel T."/>
        </authorList>
    </citation>
    <scope>NUCLEOTIDE SEQUENCE [LARGE SCALE GENOMIC DNA]</scope>
    <source>
        <strain evidence="14 15">PG-130-P53-12</strain>
    </source>
</reference>
<evidence type="ECO:0000256" key="10">
    <source>
        <dbReference type="ARBA" id="ARBA00023239"/>
    </source>
</evidence>
<dbReference type="Proteomes" id="UP000543804">
    <property type="component" value="Unassembled WGS sequence"/>
</dbReference>
<comment type="pathway">
    <text evidence="3">Amino-acid degradation; L-threonine degradation via propanoate pathway; propanoate from L-threonine: step 1/4.</text>
</comment>
<protein>
    <recommendedName>
        <fullName evidence="7">L-threonine dehydratase catabolic TdcB</fullName>
        <ecNumber evidence="6">4.3.1.19</ecNumber>
    </recommendedName>
    <alternativeName>
        <fullName evidence="12">Threonine deaminase</fullName>
    </alternativeName>
</protein>
<dbReference type="AlphaFoldDB" id="A0A848BEE1"/>
<dbReference type="Gene3D" id="3.30.70.260">
    <property type="match status" value="1"/>
</dbReference>
<evidence type="ECO:0000256" key="12">
    <source>
        <dbReference type="ARBA" id="ARBA00031427"/>
    </source>
</evidence>
<dbReference type="FunFam" id="3.40.50.1100:FF:000007">
    <property type="entry name" value="L-threonine dehydratase catabolic TdcB"/>
    <property type="match status" value="1"/>
</dbReference>
<comment type="subunit">
    <text evidence="5">In the native structure, TdcB is in a dimeric form, whereas in the TdcB-AMP complex, it exists in a tetrameric form (dimer of dimers).</text>
</comment>
<comment type="catalytic activity">
    <reaction evidence="1">
        <text>L-threonine = 2-oxobutanoate + NH4(+)</text>
        <dbReference type="Rhea" id="RHEA:22108"/>
        <dbReference type="ChEBI" id="CHEBI:16763"/>
        <dbReference type="ChEBI" id="CHEBI:28938"/>
        <dbReference type="ChEBI" id="CHEBI:57926"/>
        <dbReference type="EC" id="4.3.1.19"/>
    </reaction>
</comment>
<evidence type="ECO:0000256" key="8">
    <source>
        <dbReference type="ARBA" id="ARBA00022533"/>
    </source>
</evidence>
<dbReference type="NCBIfam" id="TIGR01127">
    <property type="entry name" value="ilvA_1Cterm"/>
    <property type="match status" value="1"/>
</dbReference>
<dbReference type="PANTHER" id="PTHR48078">
    <property type="entry name" value="THREONINE DEHYDRATASE, MITOCHONDRIAL-RELATED"/>
    <property type="match status" value="1"/>
</dbReference>
<dbReference type="InterPro" id="IPR050147">
    <property type="entry name" value="Ser/Thr_Dehydratase"/>
</dbReference>
<feature type="domain" description="ACT" evidence="13">
    <location>
        <begin position="347"/>
        <end position="422"/>
    </location>
</feature>
<dbReference type="FunFam" id="3.40.50.1100:FF:000005">
    <property type="entry name" value="Threonine dehydratase catabolic"/>
    <property type="match status" value="1"/>
</dbReference>
<comment type="cofactor">
    <cofactor evidence="2">
        <name>pyridoxal 5'-phosphate</name>
        <dbReference type="ChEBI" id="CHEBI:597326"/>
    </cofactor>
</comment>
<dbReference type="PROSITE" id="PS00165">
    <property type="entry name" value="DEHYDRATASE_SER_THR"/>
    <property type="match status" value="1"/>
</dbReference>
<evidence type="ECO:0000256" key="4">
    <source>
        <dbReference type="ARBA" id="ARBA00010869"/>
    </source>
</evidence>
<keyword evidence="15" id="KW-1185">Reference proteome</keyword>
<keyword evidence="9" id="KW-0663">Pyridoxal phosphate</keyword>
<evidence type="ECO:0000259" key="13">
    <source>
        <dbReference type="PROSITE" id="PS51671"/>
    </source>
</evidence>
<dbReference type="PROSITE" id="PS51671">
    <property type="entry name" value="ACT"/>
    <property type="match status" value="1"/>
</dbReference>
<dbReference type="InterPro" id="IPR002912">
    <property type="entry name" value="ACT_dom"/>
</dbReference>
<dbReference type="InterPro" id="IPR001926">
    <property type="entry name" value="TrpB-like_PALP"/>
</dbReference>
<gene>
    <name evidence="14" type="ORF">HF878_08890</name>
</gene>
<evidence type="ECO:0000256" key="1">
    <source>
        <dbReference type="ARBA" id="ARBA00001274"/>
    </source>
</evidence>
<dbReference type="GO" id="GO:0006565">
    <property type="term" value="P:L-serine catabolic process"/>
    <property type="evidence" value="ECO:0007669"/>
    <property type="project" value="TreeGrafter"/>
</dbReference>
<evidence type="ECO:0000256" key="6">
    <source>
        <dbReference type="ARBA" id="ARBA00012096"/>
    </source>
</evidence>
<dbReference type="SUPFAM" id="SSF53686">
    <property type="entry name" value="Tryptophan synthase beta subunit-like PLP-dependent enzymes"/>
    <property type="match status" value="1"/>
</dbReference>
<proteinExistence type="inferred from homology"/>
<dbReference type="Pfam" id="PF00291">
    <property type="entry name" value="PALP"/>
    <property type="match status" value="1"/>
</dbReference>
<evidence type="ECO:0000313" key="14">
    <source>
        <dbReference type="EMBL" id="NMD99577.1"/>
    </source>
</evidence>
<dbReference type="RefSeq" id="WP_019543051.1">
    <property type="nucleotide sequence ID" value="NZ_JABAFA010000038.1"/>
</dbReference>
<dbReference type="InterPro" id="IPR044561">
    <property type="entry name" value="ACT_ThrD-II-like"/>
</dbReference>
<comment type="function">
    <text evidence="11">Catalyzes the anaerobic formation of alpha-ketobutyrate and ammonia from threonine in a two-step reaction. The first step involved a dehydration of threonine and a production of enamine intermediates (aminocrotonate), which tautomerizes to its imine form (iminobutyrate). Both intermediates are unstable and short-lived. The second step is the nonenzymatic hydrolysis of the enamine/imine intermediates to form 2-ketobutyrate and free ammonia. In the low water environment of the cell, the second step is accelerated by RidA.</text>
</comment>
<comment type="similarity">
    <text evidence="4">Belongs to the serine/threonine dehydratase family.</text>
</comment>
<name>A0A848BEE1_9FIRM</name>
<organism evidence="14 15">
    <name type="scientific">Selenomonas bovis</name>
    <dbReference type="NCBI Taxonomy" id="416586"/>
    <lineage>
        <taxon>Bacteria</taxon>
        <taxon>Bacillati</taxon>
        <taxon>Bacillota</taxon>
        <taxon>Negativicutes</taxon>
        <taxon>Selenomonadales</taxon>
        <taxon>Selenomonadaceae</taxon>
        <taxon>Selenomonas</taxon>
    </lineage>
</organism>
<dbReference type="InterPro" id="IPR005789">
    <property type="entry name" value="Thr_deHydtase_catblc"/>
</dbReference>
<comment type="caution">
    <text evidence="14">The sequence shown here is derived from an EMBL/GenBank/DDBJ whole genome shotgun (WGS) entry which is preliminary data.</text>
</comment>
<dbReference type="EC" id="4.3.1.19" evidence="6"/>
<dbReference type="EMBL" id="JABAFA010000038">
    <property type="protein sequence ID" value="NMD99577.1"/>
    <property type="molecule type" value="Genomic_DNA"/>
</dbReference>
<dbReference type="PANTHER" id="PTHR48078:SF6">
    <property type="entry name" value="L-THREONINE DEHYDRATASE CATABOLIC TDCB"/>
    <property type="match status" value="1"/>
</dbReference>
<sequence>MPEDKKDRPAQDEAAENEAIVARTTIADVYRASKQLEGVARKTRLIHSDYFSEISGNDVYLKPENLQHTGAFKLRGAYNKISQLTEEEKKKGVITASAGNHAQGVAYAAKKLGVKAVICMPATTPLLKVEATKALGAEVVLHGDGFDDAYAYSLELQKQHGYVYIHPFNDLQVLLGQGTTALEIIDALKDVDAILVPIGGGGFASGVALATKLVNPNVKVYGVEPENAACMKAALTKGGIVSLASADTVADGCAVKTAGTLTYAFCKKYLDDIFTVSEMEIMGALLSLIEKHKLIAEGAGVLSLAALSKLPFKDKKVAAIVSGGNIDISTISALIDKALIARSRVFCFGVQLPDKPGQLLNISRILAEQNANVIELNHNQAKVTDSFKKVVLEVTCETHNEEHVQRIITALRAHGYEPERVY</sequence>